<keyword evidence="1" id="KW-0479">Metal-binding</keyword>
<keyword evidence="2" id="KW-0408">Iron</keyword>
<dbReference type="Pfam" id="PF01656">
    <property type="entry name" value="CbiA"/>
    <property type="match status" value="1"/>
</dbReference>
<dbReference type="GO" id="GO:0051536">
    <property type="term" value="F:iron-sulfur cluster binding"/>
    <property type="evidence" value="ECO:0007669"/>
    <property type="project" value="UniProtKB-KW"/>
</dbReference>
<evidence type="ECO:0000256" key="2">
    <source>
        <dbReference type="ARBA" id="ARBA00023004"/>
    </source>
</evidence>
<evidence type="ECO:0000256" key="1">
    <source>
        <dbReference type="ARBA" id="ARBA00022723"/>
    </source>
</evidence>
<gene>
    <name evidence="5" type="ORF">NC99_02500</name>
</gene>
<dbReference type="SUPFAM" id="SSF54862">
    <property type="entry name" value="4Fe-4S ferredoxins"/>
    <property type="match status" value="1"/>
</dbReference>
<dbReference type="Proteomes" id="UP000036958">
    <property type="component" value="Unassembled WGS sequence"/>
</dbReference>
<keyword evidence="6" id="KW-1185">Reference proteome</keyword>
<dbReference type="GO" id="GO:0046872">
    <property type="term" value="F:metal ion binding"/>
    <property type="evidence" value="ECO:0007669"/>
    <property type="project" value="UniProtKB-KW"/>
</dbReference>
<dbReference type="SUPFAM" id="SSF52540">
    <property type="entry name" value="P-loop containing nucleoside triphosphate hydrolases"/>
    <property type="match status" value="1"/>
</dbReference>
<evidence type="ECO:0000256" key="3">
    <source>
        <dbReference type="ARBA" id="ARBA00023014"/>
    </source>
</evidence>
<dbReference type="InterPro" id="IPR002586">
    <property type="entry name" value="CobQ/CobB/MinD/ParA_Nub-bd_dom"/>
</dbReference>
<dbReference type="PROSITE" id="PS51379">
    <property type="entry name" value="4FE4S_FER_2"/>
    <property type="match status" value="2"/>
</dbReference>
<proteinExistence type="predicted"/>
<dbReference type="Pfam" id="PF00037">
    <property type="entry name" value="Fer4"/>
    <property type="match status" value="2"/>
</dbReference>
<dbReference type="RefSeq" id="WP_053178984.1">
    <property type="nucleotide sequence ID" value="NZ_LGIA01000014.1"/>
</dbReference>
<evidence type="ECO:0000313" key="6">
    <source>
        <dbReference type="Proteomes" id="UP000036958"/>
    </source>
</evidence>
<keyword evidence="3" id="KW-0411">Iron-sulfur</keyword>
<dbReference type="InterPro" id="IPR017900">
    <property type="entry name" value="4Fe4S_Fe_S_CS"/>
</dbReference>
<dbReference type="Gene3D" id="3.30.70.20">
    <property type="match status" value="1"/>
</dbReference>
<dbReference type="PANTHER" id="PTHR43063">
    <property type="entry name" value="4FE-4S CLUSTER CONTAINING PARA FAMILY ATPASE PROTEIN"/>
    <property type="match status" value="1"/>
</dbReference>
<feature type="domain" description="4Fe-4S ferredoxin-type" evidence="4">
    <location>
        <begin position="61"/>
        <end position="90"/>
    </location>
</feature>
<feature type="domain" description="4Fe-4S ferredoxin-type" evidence="4">
    <location>
        <begin position="92"/>
        <end position="121"/>
    </location>
</feature>
<organism evidence="5 6">
    <name type="scientific">Sunxiuqinia dokdonensis</name>
    <dbReference type="NCBI Taxonomy" id="1409788"/>
    <lineage>
        <taxon>Bacteria</taxon>
        <taxon>Pseudomonadati</taxon>
        <taxon>Bacteroidota</taxon>
        <taxon>Bacteroidia</taxon>
        <taxon>Marinilabiliales</taxon>
        <taxon>Prolixibacteraceae</taxon>
        <taxon>Sunxiuqinia</taxon>
    </lineage>
</organism>
<dbReference type="InterPro" id="IPR027417">
    <property type="entry name" value="P-loop_NTPase"/>
</dbReference>
<dbReference type="Gene3D" id="3.40.50.300">
    <property type="entry name" value="P-loop containing nucleotide triphosphate hydrolases"/>
    <property type="match status" value="1"/>
</dbReference>
<comment type="caution">
    <text evidence="5">The sequence shown here is derived from an EMBL/GenBank/DDBJ whole genome shotgun (WGS) entry which is preliminary data.</text>
</comment>
<reference evidence="6" key="1">
    <citation type="submission" date="2015-07" db="EMBL/GenBank/DDBJ databases">
        <title>Genome sequencing of Sunxiuqinia dokdonensis strain SK.</title>
        <authorList>
            <person name="Ahn S."/>
            <person name="Kim B.-C."/>
        </authorList>
    </citation>
    <scope>NUCLEOTIDE SEQUENCE [LARGE SCALE GENOMIC DNA]</scope>
    <source>
        <strain evidence="6">SK</strain>
    </source>
</reference>
<dbReference type="PANTHER" id="PTHR43063:SF1">
    <property type="entry name" value="4FE-4S CLUSTER CONTAINING PARA FAMILY ATPASE PROTEIN"/>
    <property type="match status" value="1"/>
</dbReference>
<dbReference type="EMBL" id="LGIA01000014">
    <property type="protein sequence ID" value="KOH46850.1"/>
    <property type="molecule type" value="Genomic_DNA"/>
</dbReference>
<dbReference type="InterPro" id="IPR017896">
    <property type="entry name" value="4Fe4S_Fe-S-bd"/>
</dbReference>
<evidence type="ECO:0000259" key="4">
    <source>
        <dbReference type="PROSITE" id="PS51379"/>
    </source>
</evidence>
<accession>A0A0L8VEE8</accession>
<dbReference type="AlphaFoldDB" id="A0A0L8VEE8"/>
<protein>
    <recommendedName>
        <fullName evidence="4">4Fe-4S ferredoxin-type domain-containing protein</fullName>
    </recommendedName>
</protein>
<dbReference type="PATRIC" id="fig|1409788.3.peg.259"/>
<sequence>MKIAVASGKGGTGKTLVSTNLFNVIQKSGFAVDLIDCDAEEPNALQFIHADLISQKSVTQNIPVIDKEACTFCGKCEAYCHYNAIVVLPKLRHIQVVEDLCHDCGACEYACPAGAISWKSKTTGTIRTYAVNNGSSLIEGRIEIGVYSSVPLIKEVMKSSHHRQLAIVDAPPGTSCPFIATVSAADFMVLVTEPTPFGLNDLKLSVEILQQLDKSFGIIVNRAGLGDHRVYDFIAKNKLLLLDEIPFDPRIAKSYSEGKLITDNMPNYHKHFLQLFSRIKKHLQYDRNSYT</sequence>
<dbReference type="PROSITE" id="PS00198">
    <property type="entry name" value="4FE4S_FER_1"/>
    <property type="match status" value="1"/>
</dbReference>
<dbReference type="OrthoDB" id="9778602at2"/>
<dbReference type="STRING" id="1409788.NC99_02500"/>
<evidence type="ECO:0000313" key="5">
    <source>
        <dbReference type="EMBL" id="KOH46850.1"/>
    </source>
</evidence>
<name>A0A0L8VEE8_9BACT</name>